<evidence type="ECO:0000313" key="2">
    <source>
        <dbReference type="Proteomes" id="UP001153709"/>
    </source>
</evidence>
<name>A0A9N9X8V0_DIABA</name>
<keyword evidence="2" id="KW-1185">Reference proteome</keyword>
<reference evidence="1" key="1">
    <citation type="submission" date="2022-01" db="EMBL/GenBank/DDBJ databases">
        <authorList>
            <person name="King R."/>
        </authorList>
    </citation>
    <scope>NUCLEOTIDE SEQUENCE</scope>
</reference>
<dbReference type="Proteomes" id="UP001153709">
    <property type="component" value="Chromosome 3"/>
</dbReference>
<dbReference type="OrthoDB" id="6587901at2759"/>
<accession>A0A9N9X8V0</accession>
<dbReference type="AlphaFoldDB" id="A0A9N9X8V0"/>
<organism evidence="1 2">
    <name type="scientific">Diabrotica balteata</name>
    <name type="common">Banded cucumber beetle</name>
    <dbReference type="NCBI Taxonomy" id="107213"/>
    <lineage>
        <taxon>Eukaryota</taxon>
        <taxon>Metazoa</taxon>
        <taxon>Ecdysozoa</taxon>
        <taxon>Arthropoda</taxon>
        <taxon>Hexapoda</taxon>
        <taxon>Insecta</taxon>
        <taxon>Pterygota</taxon>
        <taxon>Neoptera</taxon>
        <taxon>Endopterygota</taxon>
        <taxon>Coleoptera</taxon>
        <taxon>Polyphaga</taxon>
        <taxon>Cucujiformia</taxon>
        <taxon>Chrysomeloidea</taxon>
        <taxon>Chrysomelidae</taxon>
        <taxon>Galerucinae</taxon>
        <taxon>Diabroticina</taxon>
        <taxon>Diabroticites</taxon>
        <taxon>Diabrotica</taxon>
    </lineage>
</organism>
<proteinExistence type="predicted"/>
<sequence>MRKKCPLRRKMYESSCSYQGALELKRSASATCPLGIKTEDFSTASDWPAYRFCNPSTFEQLKQSVEKAKAALQDRSSFFGNGSAFSDLYNVSTGRSQDNIQDSSSRLRDNNEIDIKRSGCSNSNVDSECLDIVVSLLESSLSRRTEVDRKKIIMNERPTPTLRIDEKDGEKVPTFNCSWYDVYKCLSGSITKNTLYCWPCLLFSSKECVWNCEGYFDSKNMSASLKKHSSCKEHLSNFLSFKDVQKRAFFVRDLLDEKSKIAKLRYNAEIKINREIIKKLVSLTCTLAK</sequence>
<evidence type="ECO:0000313" key="1">
    <source>
        <dbReference type="EMBL" id="CAG9831989.1"/>
    </source>
</evidence>
<protein>
    <submittedName>
        <fullName evidence="1">Uncharacterized protein</fullName>
    </submittedName>
</protein>
<gene>
    <name evidence="1" type="ORF">DIABBA_LOCUS5529</name>
</gene>
<dbReference type="EMBL" id="OU898278">
    <property type="protein sequence ID" value="CAG9831989.1"/>
    <property type="molecule type" value="Genomic_DNA"/>
</dbReference>